<evidence type="ECO:0000313" key="2">
    <source>
        <dbReference type="Proteomes" id="UP001596052"/>
    </source>
</evidence>
<sequence length="76" mass="7739">MDTMASTVTLENLAATSETATPGYQILCAALLTDFLGADTSHITNGRRGISIYALSVNSNGVGSGGINVFVGIFVA</sequence>
<evidence type="ECO:0000313" key="1">
    <source>
        <dbReference type="EMBL" id="MFC5455895.1"/>
    </source>
</evidence>
<dbReference type="Proteomes" id="UP001596052">
    <property type="component" value="Unassembled WGS sequence"/>
</dbReference>
<keyword evidence="2" id="KW-1185">Reference proteome</keyword>
<protein>
    <submittedName>
        <fullName evidence="1">Uncharacterized protein</fullName>
    </submittedName>
</protein>
<dbReference type="EMBL" id="JBHSMQ010000004">
    <property type="protein sequence ID" value="MFC5455895.1"/>
    <property type="molecule type" value="Genomic_DNA"/>
</dbReference>
<dbReference type="RefSeq" id="WP_377167455.1">
    <property type="nucleotide sequence ID" value="NZ_JBHSMQ010000004.1"/>
</dbReference>
<gene>
    <name evidence="1" type="ORF">ACFQDI_13605</name>
</gene>
<accession>A0ABW0KRD5</accession>
<organism evidence="1 2">
    <name type="scientific">Prosthecobacter fluviatilis</name>
    <dbReference type="NCBI Taxonomy" id="445931"/>
    <lineage>
        <taxon>Bacteria</taxon>
        <taxon>Pseudomonadati</taxon>
        <taxon>Verrucomicrobiota</taxon>
        <taxon>Verrucomicrobiia</taxon>
        <taxon>Verrucomicrobiales</taxon>
        <taxon>Verrucomicrobiaceae</taxon>
        <taxon>Prosthecobacter</taxon>
    </lineage>
</organism>
<name>A0ABW0KRD5_9BACT</name>
<comment type="caution">
    <text evidence="1">The sequence shown here is derived from an EMBL/GenBank/DDBJ whole genome shotgun (WGS) entry which is preliminary data.</text>
</comment>
<proteinExistence type="predicted"/>
<reference evidence="2" key="1">
    <citation type="journal article" date="2019" name="Int. J. Syst. Evol. Microbiol.">
        <title>The Global Catalogue of Microorganisms (GCM) 10K type strain sequencing project: providing services to taxonomists for standard genome sequencing and annotation.</title>
        <authorList>
            <consortium name="The Broad Institute Genomics Platform"/>
            <consortium name="The Broad Institute Genome Sequencing Center for Infectious Disease"/>
            <person name="Wu L."/>
            <person name="Ma J."/>
        </authorList>
    </citation>
    <scope>NUCLEOTIDE SEQUENCE [LARGE SCALE GENOMIC DNA]</scope>
    <source>
        <strain evidence="2">CGMCC 4.1469</strain>
    </source>
</reference>